<name>A0A919KFF2_9ACTN</name>
<evidence type="ECO:0000313" key="2">
    <source>
        <dbReference type="Proteomes" id="UP000619355"/>
    </source>
</evidence>
<dbReference type="EMBL" id="BNBF01000028">
    <property type="protein sequence ID" value="GHG71224.1"/>
    <property type="molecule type" value="Genomic_DNA"/>
</dbReference>
<accession>A0A919KFF2</accession>
<keyword evidence="2" id="KW-1185">Reference proteome</keyword>
<dbReference type="Proteomes" id="UP000619355">
    <property type="component" value="Unassembled WGS sequence"/>
</dbReference>
<dbReference type="AlphaFoldDB" id="A0A919KFF2"/>
<evidence type="ECO:0000313" key="1">
    <source>
        <dbReference type="EMBL" id="GHG71224.1"/>
    </source>
</evidence>
<organism evidence="1 2">
    <name type="scientific">Streptomyces capoamus</name>
    <dbReference type="NCBI Taxonomy" id="68183"/>
    <lineage>
        <taxon>Bacteria</taxon>
        <taxon>Bacillati</taxon>
        <taxon>Actinomycetota</taxon>
        <taxon>Actinomycetes</taxon>
        <taxon>Kitasatosporales</taxon>
        <taxon>Streptomycetaceae</taxon>
        <taxon>Streptomyces</taxon>
    </lineage>
</organism>
<dbReference type="RefSeq" id="WP_189985803.1">
    <property type="nucleotide sequence ID" value="NZ_BNBF01000028.1"/>
</dbReference>
<protein>
    <submittedName>
        <fullName evidence="1">Uncharacterized protein</fullName>
    </submittedName>
</protein>
<proteinExistence type="predicted"/>
<reference evidence="2" key="1">
    <citation type="journal article" date="2019" name="Int. J. Syst. Evol. Microbiol.">
        <title>The Global Catalogue of Microorganisms (GCM) 10K type strain sequencing project: providing services to taxonomists for standard genome sequencing and annotation.</title>
        <authorList>
            <consortium name="The Broad Institute Genomics Platform"/>
            <consortium name="The Broad Institute Genome Sequencing Center for Infectious Disease"/>
            <person name="Wu L."/>
            <person name="Ma J."/>
        </authorList>
    </citation>
    <scope>NUCLEOTIDE SEQUENCE [LARGE SCALE GENOMIC DNA]</scope>
    <source>
        <strain evidence="2">JCM 4253</strain>
    </source>
</reference>
<comment type="caution">
    <text evidence="1">The sequence shown here is derived from an EMBL/GenBank/DDBJ whole genome shotgun (WGS) entry which is preliminary data.</text>
</comment>
<gene>
    <name evidence="1" type="ORF">GCM10018980_66310</name>
</gene>
<sequence length="214" mass="23619">MQFGVVVILTFSELVAMGSVAGMVDLVNTPTPHDAGPEWQREGTEIVWREVHGPWLVEARCPVAAPFTGPSRLTIRLNIGGPDEDEIVRLMDQALETDGIPATLLRQIPLAEIKAGARAALAQQEDRAMNDPYPVPARCRTEEDYTLLVAELVRMRATGTTAPQRELAGRLGIGKATMSERIKRSKELGLWDGQKLTERASEILTQWHQDQEGD</sequence>